<comment type="caution">
    <text evidence="2">The sequence shown here is derived from an EMBL/GenBank/DDBJ whole genome shotgun (WGS) entry which is preliminary data.</text>
</comment>
<dbReference type="RefSeq" id="XP_041156313.1">
    <property type="nucleotide sequence ID" value="XM_041298426.1"/>
</dbReference>
<evidence type="ECO:0000259" key="1">
    <source>
        <dbReference type="Pfam" id="PF17667"/>
    </source>
</evidence>
<dbReference type="OrthoDB" id="2692985at2759"/>
<dbReference type="AlphaFoldDB" id="A0A9P7AGQ9"/>
<organism evidence="2 3">
    <name type="scientific">Suillus plorans</name>
    <dbReference type="NCBI Taxonomy" id="116603"/>
    <lineage>
        <taxon>Eukaryota</taxon>
        <taxon>Fungi</taxon>
        <taxon>Dikarya</taxon>
        <taxon>Basidiomycota</taxon>
        <taxon>Agaricomycotina</taxon>
        <taxon>Agaricomycetes</taxon>
        <taxon>Agaricomycetidae</taxon>
        <taxon>Boletales</taxon>
        <taxon>Suillineae</taxon>
        <taxon>Suillaceae</taxon>
        <taxon>Suillus</taxon>
    </lineage>
</organism>
<dbReference type="EMBL" id="JABBWE010000061">
    <property type="protein sequence ID" value="KAG1789192.1"/>
    <property type="molecule type" value="Genomic_DNA"/>
</dbReference>
<dbReference type="InterPro" id="IPR040976">
    <property type="entry name" value="Pkinase_fungal"/>
</dbReference>
<reference evidence="2" key="1">
    <citation type="journal article" date="2020" name="New Phytol.">
        <title>Comparative genomics reveals dynamic genome evolution in host specialist ectomycorrhizal fungi.</title>
        <authorList>
            <person name="Lofgren L.A."/>
            <person name="Nguyen N.H."/>
            <person name="Vilgalys R."/>
            <person name="Ruytinx J."/>
            <person name="Liao H.L."/>
            <person name="Branco S."/>
            <person name="Kuo A."/>
            <person name="LaButti K."/>
            <person name="Lipzen A."/>
            <person name="Andreopoulos W."/>
            <person name="Pangilinan J."/>
            <person name="Riley R."/>
            <person name="Hundley H."/>
            <person name="Na H."/>
            <person name="Barry K."/>
            <person name="Grigoriev I.V."/>
            <person name="Stajich J.E."/>
            <person name="Kennedy P.G."/>
        </authorList>
    </citation>
    <scope>NUCLEOTIDE SEQUENCE</scope>
    <source>
        <strain evidence="2">S12</strain>
    </source>
</reference>
<feature type="domain" description="Fungal-type protein kinase" evidence="1">
    <location>
        <begin position="153"/>
        <end position="307"/>
    </location>
</feature>
<protein>
    <recommendedName>
        <fullName evidence="1">Fungal-type protein kinase domain-containing protein</fullName>
    </recommendedName>
</protein>
<dbReference type="GeneID" id="64592190"/>
<proteinExistence type="predicted"/>
<feature type="non-terminal residue" evidence="2">
    <location>
        <position position="1"/>
    </location>
</feature>
<evidence type="ECO:0000313" key="3">
    <source>
        <dbReference type="Proteomes" id="UP000719766"/>
    </source>
</evidence>
<accession>A0A9P7AGQ9</accession>
<name>A0A9P7AGQ9_9AGAM</name>
<evidence type="ECO:0000313" key="2">
    <source>
        <dbReference type="EMBL" id="KAG1789192.1"/>
    </source>
</evidence>
<gene>
    <name evidence="2" type="ORF">HD556DRAFT_1244207</name>
</gene>
<dbReference type="Pfam" id="PF17667">
    <property type="entry name" value="Pkinase_fungal"/>
    <property type="match status" value="1"/>
</dbReference>
<sequence>MLYSLDEKLGLHGQGTRVFAVEGAQDKKNLVIKDCWDPSKTVSDHVIHKKLQDPAWDSLLVLSPNGEWVFTSEEDPGDRSDIECAQRLDGMYCHVGSRCWDDTKFLPGITIMKDHMYPSLGLFSEFPVPQSVASICASMLSSQALATVLDEFQGKFRLEERYRSRTSFTTCGVDILWFGTACEIFHGIIGAVVGHRNTYKRRKVLHRNVSDGNTIFLVEMISAESAVPPRPDGAKKEWTPMRNGVASDWGFATDCLEPGGEASLPRTISHFLIFDPISNTDMMQRGHFPSIEFYHDLESYFWLAYLITCNCAGPFNMCRDWDGEIERFTAHKNITPLFINHSAEIK</sequence>
<keyword evidence="3" id="KW-1185">Reference proteome</keyword>
<dbReference type="Proteomes" id="UP000719766">
    <property type="component" value="Unassembled WGS sequence"/>
</dbReference>